<feature type="transmembrane region" description="Helical" evidence="10">
    <location>
        <begin position="146"/>
        <end position="166"/>
    </location>
</feature>
<keyword evidence="5 10" id="KW-0653">Protein transport</keyword>
<comment type="caution">
    <text evidence="12">The sequence shown here is derived from an EMBL/GenBank/DDBJ whole genome shotgun (WGS) entry which is preliminary data.</text>
</comment>
<keyword evidence="4 10" id="KW-0812">Transmembrane</keyword>
<keyword evidence="7 10" id="KW-0811">Translocation</keyword>
<reference evidence="12" key="1">
    <citation type="submission" date="2022-07" db="EMBL/GenBank/DDBJ databases">
        <authorList>
            <person name="Kouya T."/>
            <person name="Ishiyama Y."/>
        </authorList>
    </citation>
    <scope>NUCLEOTIDE SEQUENCE</scope>
    <source>
        <strain evidence="12">WR16-4</strain>
    </source>
</reference>
<proteinExistence type="inferred from homology"/>
<dbReference type="NCBIfam" id="TIGR00967">
    <property type="entry name" value="3a0501s007"/>
    <property type="match status" value="1"/>
</dbReference>
<evidence type="ECO:0000256" key="4">
    <source>
        <dbReference type="ARBA" id="ARBA00022692"/>
    </source>
</evidence>
<comment type="subunit">
    <text evidence="10">Component of the Sec protein translocase complex. Heterotrimer consisting of SecY, SecE and SecG subunits. The heterotrimers can form oligomers, although 1 heterotrimer is thought to be able to translocate proteins. Interacts with the ribosome. Interacts with SecDF, and other proteins may be involved. Interacts with SecA.</text>
</comment>
<keyword evidence="6 10" id="KW-1133">Transmembrane helix</keyword>
<evidence type="ECO:0000313" key="13">
    <source>
        <dbReference type="Proteomes" id="UP001144204"/>
    </source>
</evidence>
<dbReference type="HAMAP" id="MF_01465">
    <property type="entry name" value="SecY"/>
    <property type="match status" value="1"/>
</dbReference>
<dbReference type="RefSeq" id="WP_286136089.1">
    <property type="nucleotide sequence ID" value="NZ_BRPL01000002.1"/>
</dbReference>
<keyword evidence="8 10" id="KW-0472">Membrane</keyword>
<keyword evidence="10" id="KW-1003">Cell membrane</keyword>
<evidence type="ECO:0000256" key="7">
    <source>
        <dbReference type="ARBA" id="ARBA00023010"/>
    </source>
</evidence>
<dbReference type="EMBL" id="BRPL01000002">
    <property type="protein sequence ID" value="GLB46625.1"/>
    <property type="molecule type" value="Genomic_DNA"/>
</dbReference>
<feature type="transmembrane region" description="Helical" evidence="10">
    <location>
        <begin position="18"/>
        <end position="39"/>
    </location>
</feature>
<feature type="transmembrane region" description="Helical" evidence="10">
    <location>
        <begin position="368"/>
        <end position="390"/>
    </location>
</feature>
<feature type="transmembrane region" description="Helical" evidence="10">
    <location>
        <begin position="309"/>
        <end position="330"/>
    </location>
</feature>
<evidence type="ECO:0000256" key="9">
    <source>
        <dbReference type="ARBA" id="ARBA00039733"/>
    </source>
</evidence>
<reference evidence="12" key="2">
    <citation type="journal article" date="2023" name="PLoS ONE">
        <title>Philodulcilactobacillus myokoensis gen. nov., sp. nov., a fructophilic, acidophilic, and agar-phobic lactic acid bacterium isolated from fermented vegetable extracts.</title>
        <authorList>
            <person name="Kouya T."/>
            <person name="Ishiyama Y."/>
            <person name="Ohashi S."/>
            <person name="Kumakubo R."/>
            <person name="Yamazaki T."/>
            <person name="Otaki T."/>
        </authorList>
    </citation>
    <scope>NUCLEOTIDE SEQUENCE</scope>
    <source>
        <strain evidence="12">WR16-4</strain>
    </source>
</reference>
<dbReference type="AlphaFoldDB" id="A0A9W6ESC7"/>
<dbReference type="GO" id="GO:0006605">
    <property type="term" value="P:protein targeting"/>
    <property type="evidence" value="ECO:0007669"/>
    <property type="project" value="UniProtKB-UniRule"/>
</dbReference>
<dbReference type="GO" id="GO:0065002">
    <property type="term" value="P:intracellular protein transmembrane transport"/>
    <property type="evidence" value="ECO:0007669"/>
    <property type="project" value="UniProtKB-UniRule"/>
</dbReference>
<dbReference type="InterPro" id="IPR023201">
    <property type="entry name" value="SecY_dom_sf"/>
</dbReference>
<dbReference type="FunFam" id="1.10.3370.10:FF:000001">
    <property type="entry name" value="Preprotein translocase subunit SecY"/>
    <property type="match status" value="1"/>
</dbReference>
<feature type="transmembrane region" description="Helical" evidence="10">
    <location>
        <begin position="265"/>
        <end position="289"/>
    </location>
</feature>
<dbReference type="Pfam" id="PF00344">
    <property type="entry name" value="SecY"/>
    <property type="match status" value="1"/>
</dbReference>
<evidence type="ECO:0000256" key="1">
    <source>
        <dbReference type="ARBA" id="ARBA00004141"/>
    </source>
</evidence>
<gene>
    <name evidence="10 12" type="primary">secY</name>
    <name evidence="12" type="ORF">WR164_06040</name>
</gene>
<dbReference type="GO" id="GO:0005886">
    <property type="term" value="C:plasma membrane"/>
    <property type="evidence" value="ECO:0007669"/>
    <property type="project" value="UniProtKB-SubCell"/>
</dbReference>
<comment type="caution">
    <text evidence="10">Lacks conserved residue(s) required for the propagation of feature annotation.</text>
</comment>
<dbReference type="InterPro" id="IPR002208">
    <property type="entry name" value="SecY/SEC61-alpha"/>
</dbReference>
<protein>
    <recommendedName>
        <fullName evidence="9 10">Protein translocase subunit SecY</fullName>
    </recommendedName>
</protein>
<evidence type="ECO:0000256" key="6">
    <source>
        <dbReference type="ARBA" id="ARBA00022989"/>
    </source>
</evidence>
<feature type="transmembrane region" description="Helical" evidence="10">
    <location>
        <begin position="178"/>
        <end position="195"/>
    </location>
</feature>
<dbReference type="PROSITE" id="PS00755">
    <property type="entry name" value="SECY_1"/>
    <property type="match status" value="1"/>
</dbReference>
<keyword evidence="13" id="KW-1185">Reference proteome</keyword>
<dbReference type="InterPro" id="IPR030659">
    <property type="entry name" value="SecY_CS"/>
</dbReference>
<dbReference type="InterPro" id="IPR026593">
    <property type="entry name" value="SecY"/>
</dbReference>
<evidence type="ECO:0000256" key="3">
    <source>
        <dbReference type="ARBA" id="ARBA00022448"/>
    </source>
</evidence>
<evidence type="ECO:0000256" key="5">
    <source>
        <dbReference type="ARBA" id="ARBA00022927"/>
    </source>
</evidence>
<comment type="subcellular location">
    <subcellularLocation>
        <location evidence="10">Cell membrane</location>
        <topology evidence="10">Multi-pass membrane protein</topology>
    </subcellularLocation>
    <subcellularLocation>
        <location evidence="1">Membrane</location>
        <topology evidence="1">Multi-pass membrane protein</topology>
    </subcellularLocation>
</comment>
<dbReference type="PIRSF" id="PIRSF004557">
    <property type="entry name" value="SecY"/>
    <property type="match status" value="1"/>
</dbReference>
<evidence type="ECO:0000313" key="12">
    <source>
        <dbReference type="EMBL" id="GLB46625.1"/>
    </source>
</evidence>
<evidence type="ECO:0000256" key="10">
    <source>
        <dbReference type="HAMAP-Rule" id="MF_01465"/>
    </source>
</evidence>
<accession>A0A9W6ESC7</accession>
<dbReference type="Gene3D" id="1.10.3370.10">
    <property type="entry name" value="SecY subunit domain"/>
    <property type="match status" value="1"/>
</dbReference>
<sequence length="438" mass="48197">MLSTIINAFKVKNIRQKILFTLGVLIIFRIGAFITVPGINAKALQSVSSSGLVSILNTFSGGGLTNYSLFAMGVSPYITAQIVVQLLQMDIVPRFVEWSKQGEVGRRKLNNVTRILSVILAFFQSIGITAGFNTLSSLNLVQHPSISTYVSIGLILTAGSMLTTWMGDMITDRGIGQGVSMIIFAGIIARTPVGIEQLYKEYIVGQSGSALWEAILFVIALIIVVILIVTFVTWVQQAERRIPIQYTRRASSASDNSYLPLRVNVAGVIPVIFASSFISTPQTILMYFASNHSGDTWYKIMSNLFNMQTPAGATFYTILIILFTFFYAFVQVNPEKLAKNLQKQGSYIPDVWPGHETQTYISKLLMRLSVVGSLFLGIVSLIPLIAQNVWNLDESIGLGGTSLLIVVGVAIDTIRQIRGLMMKREYVGFIRSPRPSNL</sequence>
<dbReference type="PANTHER" id="PTHR10906">
    <property type="entry name" value="SECY/SEC61-ALPHA FAMILY MEMBER"/>
    <property type="match status" value="1"/>
</dbReference>
<comment type="similarity">
    <text evidence="2 10 11">Belongs to the SecY/SEC61-alpha family.</text>
</comment>
<dbReference type="SUPFAM" id="SSF103491">
    <property type="entry name" value="Preprotein translocase SecY subunit"/>
    <property type="match status" value="1"/>
</dbReference>
<feature type="transmembrane region" description="Helical" evidence="10">
    <location>
        <begin position="115"/>
        <end position="134"/>
    </location>
</feature>
<dbReference type="PRINTS" id="PR00303">
    <property type="entry name" value="SECYTRNLCASE"/>
</dbReference>
<evidence type="ECO:0000256" key="8">
    <source>
        <dbReference type="ARBA" id="ARBA00023136"/>
    </source>
</evidence>
<evidence type="ECO:0000256" key="2">
    <source>
        <dbReference type="ARBA" id="ARBA00005751"/>
    </source>
</evidence>
<organism evidence="12 13">
    <name type="scientific">Philodulcilactobacillus myokoensis</name>
    <dbReference type="NCBI Taxonomy" id="2929573"/>
    <lineage>
        <taxon>Bacteria</taxon>
        <taxon>Bacillati</taxon>
        <taxon>Bacillota</taxon>
        <taxon>Bacilli</taxon>
        <taxon>Lactobacillales</taxon>
        <taxon>Lactobacillaceae</taxon>
        <taxon>Philodulcilactobacillus</taxon>
    </lineage>
</organism>
<feature type="transmembrane region" description="Helical" evidence="10">
    <location>
        <begin position="396"/>
        <end position="414"/>
    </location>
</feature>
<name>A0A9W6ESC7_9LACO</name>
<evidence type="ECO:0000256" key="11">
    <source>
        <dbReference type="RuleBase" id="RU004349"/>
    </source>
</evidence>
<keyword evidence="3 10" id="KW-0813">Transport</keyword>
<comment type="function">
    <text evidence="10">The central subunit of the protein translocation channel SecYEG. Consists of two halves formed by TMs 1-5 and 6-10. These two domains form a lateral gate at the front which open onto the bilayer between TMs 2 and 7, and are clamped together by SecE at the back. The channel is closed by both a pore ring composed of hydrophobic SecY resides and a short helix (helix 2A) on the extracellular side of the membrane which forms a plug. The plug probably moves laterally to allow the channel to open. The ring and the pore may move independently.</text>
</comment>
<dbReference type="Proteomes" id="UP001144204">
    <property type="component" value="Unassembled WGS sequence"/>
</dbReference>
<dbReference type="GO" id="GO:0043952">
    <property type="term" value="P:protein transport by the Sec complex"/>
    <property type="evidence" value="ECO:0007669"/>
    <property type="project" value="UniProtKB-UniRule"/>
</dbReference>
<feature type="transmembrane region" description="Helical" evidence="10">
    <location>
        <begin position="215"/>
        <end position="235"/>
    </location>
</feature>